<evidence type="ECO:0000313" key="2">
    <source>
        <dbReference type="EMBL" id="ADL50830.1"/>
    </source>
</evidence>
<protein>
    <submittedName>
        <fullName evidence="2">Uncharacterized protein</fullName>
    </submittedName>
</protein>
<accession>D9STZ2</accession>
<dbReference type="HOGENOM" id="CLU_1400350_0_0_9"/>
<feature type="transmembrane region" description="Helical" evidence="1">
    <location>
        <begin position="145"/>
        <end position="165"/>
    </location>
</feature>
<reference evidence="2 3" key="1">
    <citation type="submission" date="2010-08" db="EMBL/GenBank/DDBJ databases">
        <title>Complete sequence of Clostridium cellulovorans 743B.</title>
        <authorList>
            <consortium name="US DOE Joint Genome Institute"/>
            <person name="Lucas S."/>
            <person name="Copeland A."/>
            <person name="Lapidus A."/>
            <person name="Cheng J.-F."/>
            <person name="Bruce D."/>
            <person name="Goodwin L."/>
            <person name="Pitluck S."/>
            <person name="Chertkov O."/>
            <person name="Detter J.C."/>
            <person name="Han C."/>
            <person name="Tapia R."/>
            <person name="Land M."/>
            <person name="Hauser L."/>
            <person name="Chang Y.-J."/>
            <person name="Jeffries C."/>
            <person name="Kyrpides N."/>
            <person name="Ivanova N."/>
            <person name="Mikhailova N."/>
            <person name="Hemme C.L."/>
            <person name="Woyke T."/>
        </authorList>
    </citation>
    <scope>NUCLEOTIDE SEQUENCE [LARGE SCALE GENOMIC DNA]</scope>
    <source>
        <strain evidence="3">ATCC 35296 / DSM 3052 / OCM 3 / 743B</strain>
    </source>
</reference>
<keyword evidence="1" id="KW-0812">Transmembrane</keyword>
<feature type="transmembrane region" description="Helical" evidence="1">
    <location>
        <begin position="37"/>
        <end position="53"/>
    </location>
</feature>
<dbReference type="EMBL" id="CP002160">
    <property type="protein sequence ID" value="ADL50830.1"/>
    <property type="molecule type" value="Genomic_DNA"/>
</dbReference>
<proteinExistence type="predicted"/>
<dbReference type="AlphaFoldDB" id="D9STZ2"/>
<keyword evidence="1" id="KW-0472">Membrane</keyword>
<name>D9STZ2_CLOC7</name>
<evidence type="ECO:0000256" key="1">
    <source>
        <dbReference type="SAM" id="Phobius"/>
    </source>
</evidence>
<feature type="transmembrane region" description="Helical" evidence="1">
    <location>
        <begin position="12"/>
        <end position="31"/>
    </location>
</feature>
<dbReference type="RefSeq" id="WP_010076321.1">
    <property type="nucleotide sequence ID" value="NC_014393.1"/>
</dbReference>
<organism evidence="2 3">
    <name type="scientific">Clostridium cellulovorans (strain ATCC 35296 / DSM 3052 / OCM 3 / 743B)</name>
    <dbReference type="NCBI Taxonomy" id="573061"/>
    <lineage>
        <taxon>Bacteria</taxon>
        <taxon>Bacillati</taxon>
        <taxon>Bacillota</taxon>
        <taxon>Clostridia</taxon>
        <taxon>Eubacteriales</taxon>
        <taxon>Clostridiaceae</taxon>
        <taxon>Clostridium</taxon>
    </lineage>
</organism>
<keyword evidence="1" id="KW-1133">Transmembrane helix</keyword>
<sequence>MTKFKPKYSRKNIIGYIVAIFLSIVAIYLFIDSDYKEFKVLLFPLMMIVYFIIHTRYMLIKNIIFDDSIHVERFLWRETVIQYDKIEHITFASLKAGRKKVLFQGIINQDELIKILTEKVNEGRISVNNEENENVATKQYINMKLGVILFLLLFIIQGISSVFPYHLINSLIDGFIVWLIIYLIYYFITNRKID</sequence>
<feature type="transmembrane region" description="Helical" evidence="1">
    <location>
        <begin position="171"/>
        <end position="188"/>
    </location>
</feature>
<keyword evidence="3" id="KW-1185">Reference proteome</keyword>
<evidence type="ECO:0000313" key="3">
    <source>
        <dbReference type="Proteomes" id="UP000002730"/>
    </source>
</evidence>
<gene>
    <name evidence="2" type="ordered locus">Clocel_1071</name>
</gene>
<dbReference type="KEGG" id="ccb:Clocel_1071"/>
<dbReference type="Proteomes" id="UP000002730">
    <property type="component" value="Chromosome"/>
</dbReference>